<dbReference type="OrthoDB" id="2988756at2759"/>
<keyword evidence="4 6" id="KW-0472">Membrane</keyword>
<dbReference type="HOGENOM" id="CLU_1194609_0_0_1"/>
<gene>
    <name evidence="8" type="ORF">HCEG_02841</name>
</gene>
<evidence type="ECO:0000256" key="5">
    <source>
        <dbReference type="ARBA" id="ARBA00038359"/>
    </source>
</evidence>
<dbReference type="PANTHER" id="PTHR33048:SF19">
    <property type="entry name" value="MEMBRANE PROTEIN PTH11-LIKE, PUTATIVE (AFU_ORTHOLOGUE AFUA_1G14080)-RELATED"/>
    <property type="match status" value="1"/>
</dbReference>
<dbReference type="PANTHER" id="PTHR33048">
    <property type="entry name" value="PTH11-LIKE INTEGRAL MEMBRANE PROTEIN (AFU_ORTHOLOGUE AFUA_5G11245)"/>
    <property type="match status" value="1"/>
</dbReference>
<dbReference type="AlphaFoldDB" id="F0UA13"/>
<accession>F0UA13</accession>
<feature type="domain" description="Rhodopsin" evidence="7">
    <location>
        <begin position="76"/>
        <end position="184"/>
    </location>
</feature>
<dbReference type="InterPro" id="IPR049326">
    <property type="entry name" value="Rhodopsin_dom_fungi"/>
</dbReference>
<dbReference type="Pfam" id="PF20684">
    <property type="entry name" value="Fung_rhodopsin"/>
    <property type="match status" value="1"/>
</dbReference>
<reference evidence="9" key="1">
    <citation type="submission" date="2008-07" db="EMBL/GenBank/DDBJ databases">
        <title>Annotation of Ajellomyces capsulatus strain H88.</title>
        <authorList>
            <person name="Champion M."/>
            <person name="Cuomo C."/>
            <person name="Ma L.-J."/>
            <person name="Henn M.R."/>
            <person name="Sil A."/>
            <person name="Goldman B."/>
            <person name="Young S.K."/>
            <person name="Kodira C.D."/>
            <person name="Zeng Q."/>
            <person name="Koehrsen M."/>
            <person name="Alvarado L."/>
            <person name="Berlin A."/>
            <person name="Borenstein D."/>
            <person name="Chen Z."/>
            <person name="Engels R."/>
            <person name="Freedman E."/>
            <person name="Gellesch M."/>
            <person name="Goldberg J."/>
            <person name="Griggs A."/>
            <person name="Gujja S."/>
            <person name="Heiman D."/>
            <person name="Hepburn T."/>
            <person name="Howarth C."/>
            <person name="Jen D."/>
            <person name="Larson L."/>
            <person name="Lewis B."/>
            <person name="Mehta T."/>
            <person name="Park D."/>
            <person name="Pearson M."/>
            <person name="Roberts A."/>
            <person name="Saif S."/>
            <person name="Shea T."/>
            <person name="Shenoy N."/>
            <person name="Sisk P."/>
            <person name="Stolte C."/>
            <person name="Sykes S."/>
            <person name="Walk T."/>
            <person name="White J."/>
            <person name="Yandava C."/>
            <person name="Klein B."/>
            <person name="McEwen J.G."/>
            <person name="Puccia R."/>
            <person name="Goldman G.H."/>
            <person name="Felipe M.S."/>
            <person name="Nino-Vega G."/>
            <person name="San-Blas G."/>
            <person name="Taylor J."/>
            <person name="Mendoza L."/>
            <person name="Galagan J."/>
            <person name="Nusbaum C."/>
            <person name="Birren B."/>
        </authorList>
    </citation>
    <scope>NUCLEOTIDE SEQUENCE [LARGE SCALE GENOMIC DNA]</scope>
    <source>
        <strain evidence="9">H88</strain>
    </source>
</reference>
<evidence type="ECO:0000256" key="1">
    <source>
        <dbReference type="ARBA" id="ARBA00004141"/>
    </source>
</evidence>
<dbReference type="OMA" id="VATLFEC"/>
<evidence type="ECO:0000313" key="9">
    <source>
        <dbReference type="Proteomes" id="UP000008142"/>
    </source>
</evidence>
<evidence type="ECO:0000256" key="4">
    <source>
        <dbReference type="ARBA" id="ARBA00023136"/>
    </source>
</evidence>
<feature type="transmembrane region" description="Helical" evidence="6">
    <location>
        <begin position="157"/>
        <end position="179"/>
    </location>
</feature>
<keyword evidence="2 6" id="KW-0812">Transmembrane</keyword>
<sequence>MSTVNGPFIQPADYQSRFCSAFVETNTPSAGLYPATSMRWTSEATQIVVCAVLSSLQILFRGGYRLLAKCDMIKSSNRSWGPDDSWMAFALFPLICRTVAMIRVFDLRLSPSRDDQALSQKLLLVGRVFYALFLWSMKLCLLRFYKRLETGSNKVHYSLQFLRAFIVSTFFATLVATLFECFGVMNTCTKVAINPFVPSRNIGCCNYGYAAASYIKSIGGSVNIPSVRRIGH</sequence>
<comment type="subcellular location">
    <subcellularLocation>
        <location evidence="1">Membrane</location>
        <topology evidence="1">Multi-pass membrane protein</topology>
    </subcellularLocation>
</comment>
<evidence type="ECO:0000256" key="6">
    <source>
        <dbReference type="SAM" id="Phobius"/>
    </source>
</evidence>
<dbReference type="GO" id="GO:0016020">
    <property type="term" value="C:membrane"/>
    <property type="evidence" value="ECO:0007669"/>
    <property type="project" value="UniProtKB-SubCell"/>
</dbReference>
<evidence type="ECO:0000256" key="2">
    <source>
        <dbReference type="ARBA" id="ARBA00022692"/>
    </source>
</evidence>
<organism evidence="9">
    <name type="scientific">Ajellomyces capsulatus (strain H88)</name>
    <name type="common">Darling's disease fungus</name>
    <name type="synonym">Histoplasma capsulatum</name>
    <dbReference type="NCBI Taxonomy" id="544711"/>
    <lineage>
        <taxon>Eukaryota</taxon>
        <taxon>Fungi</taxon>
        <taxon>Dikarya</taxon>
        <taxon>Ascomycota</taxon>
        <taxon>Pezizomycotina</taxon>
        <taxon>Eurotiomycetes</taxon>
        <taxon>Eurotiomycetidae</taxon>
        <taxon>Onygenales</taxon>
        <taxon>Ajellomycetaceae</taxon>
        <taxon>Histoplasma</taxon>
    </lineage>
</organism>
<dbReference type="Proteomes" id="UP000008142">
    <property type="component" value="Unassembled WGS sequence"/>
</dbReference>
<name>F0UA13_AJEC8</name>
<dbReference type="InterPro" id="IPR052337">
    <property type="entry name" value="SAT4-like"/>
</dbReference>
<evidence type="ECO:0000259" key="7">
    <source>
        <dbReference type="Pfam" id="PF20684"/>
    </source>
</evidence>
<evidence type="ECO:0000256" key="3">
    <source>
        <dbReference type="ARBA" id="ARBA00022989"/>
    </source>
</evidence>
<comment type="similarity">
    <text evidence="5">Belongs to the SAT4 family.</text>
</comment>
<evidence type="ECO:0000313" key="8">
    <source>
        <dbReference type="EMBL" id="EGC43626.1"/>
    </source>
</evidence>
<keyword evidence="3 6" id="KW-1133">Transmembrane helix</keyword>
<protein>
    <recommendedName>
        <fullName evidence="7">Rhodopsin domain-containing protein</fullName>
    </recommendedName>
</protein>
<proteinExistence type="inferred from homology"/>
<dbReference type="EMBL" id="DS990637">
    <property type="protein sequence ID" value="EGC43626.1"/>
    <property type="molecule type" value="Genomic_DNA"/>
</dbReference>
<feature type="transmembrane region" description="Helical" evidence="6">
    <location>
        <begin position="125"/>
        <end position="145"/>
    </location>
</feature>